<feature type="compositionally biased region" description="Low complexity" evidence="1">
    <location>
        <begin position="224"/>
        <end position="247"/>
    </location>
</feature>
<organism evidence="2 3">
    <name type="scientific">Dichomitus squalens</name>
    <dbReference type="NCBI Taxonomy" id="114155"/>
    <lineage>
        <taxon>Eukaryota</taxon>
        <taxon>Fungi</taxon>
        <taxon>Dikarya</taxon>
        <taxon>Basidiomycota</taxon>
        <taxon>Agaricomycotina</taxon>
        <taxon>Agaricomycetes</taxon>
        <taxon>Polyporales</taxon>
        <taxon>Polyporaceae</taxon>
        <taxon>Dichomitus</taxon>
    </lineage>
</organism>
<proteinExistence type="predicted"/>
<gene>
    <name evidence="2" type="ORF">BD310DRAFT_927003</name>
</gene>
<keyword evidence="3" id="KW-1185">Reference proteome</keyword>
<reference evidence="2 3" key="1">
    <citation type="submission" date="2019-01" db="EMBL/GenBank/DDBJ databases">
        <title>Draft genome sequences of three monokaryotic isolates of the white-rot basidiomycete fungus Dichomitus squalens.</title>
        <authorList>
            <consortium name="DOE Joint Genome Institute"/>
            <person name="Lopez S.C."/>
            <person name="Andreopoulos B."/>
            <person name="Pangilinan J."/>
            <person name="Lipzen A."/>
            <person name="Riley R."/>
            <person name="Ahrendt S."/>
            <person name="Ng V."/>
            <person name="Barry K."/>
            <person name="Daum C."/>
            <person name="Grigoriev I.V."/>
            <person name="Hilden K.S."/>
            <person name="Makela M.R."/>
            <person name="de Vries R.P."/>
        </authorList>
    </citation>
    <scope>NUCLEOTIDE SEQUENCE [LARGE SCALE GENOMIC DNA]</scope>
    <source>
        <strain evidence="2 3">CBS 464.89</strain>
    </source>
</reference>
<evidence type="ECO:0000256" key="1">
    <source>
        <dbReference type="SAM" id="MobiDB-lite"/>
    </source>
</evidence>
<dbReference type="Proteomes" id="UP000292082">
    <property type="component" value="Unassembled WGS sequence"/>
</dbReference>
<name>A0A4Q9PV44_9APHY</name>
<protein>
    <submittedName>
        <fullName evidence="2">Uncharacterized protein</fullName>
    </submittedName>
</protein>
<accession>A0A4Q9PV44</accession>
<feature type="region of interest" description="Disordered" evidence="1">
    <location>
        <begin position="213"/>
        <end position="249"/>
    </location>
</feature>
<feature type="region of interest" description="Disordered" evidence="1">
    <location>
        <begin position="130"/>
        <end position="163"/>
    </location>
</feature>
<evidence type="ECO:0000313" key="3">
    <source>
        <dbReference type="Proteomes" id="UP000292082"/>
    </source>
</evidence>
<feature type="compositionally biased region" description="Polar residues" evidence="1">
    <location>
        <begin position="145"/>
        <end position="163"/>
    </location>
</feature>
<evidence type="ECO:0000313" key="2">
    <source>
        <dbReference type="EMBL" id="TBU58467.1"/>
    </source>
</evidence>
<sequence length="356" mass="38899">MTTLPHTSSTFVPVMDAKNLDSTTKPKPTPLRIPPIALESKAKVQQTVGRKPVIEFNQEELPATSLHVPPPSPTTMRHESPYDVQRFHYSRKSALASPIIASGPFPTPTVPGFATGDLVLPDSIVFQLPVTGPEHQRPPRRGQPSDDTNLSRSIYGSSASTLVTPDDDYVERRIIRPQRSRPDLRRPFSNLRKARSMANLPKMPGLTTFGRPYDFPSELSTPVDSSDSLTNTTSTRPASRFPSRRPSLANLSLSSPVPVTEVAEALCRLVSDLRGGSSVERHFNEAVSSYEKACALADSGEGVIEVRVDEITETCAEPCPAAAKARPDGIGLYSRPRSRKDTMPAVVERARGQVWV</sequence>
<dbReference type="AlphaFoldDB" id="A0A4Q9PV44"/>
<dbReference type="EMBL" id="ML145124">
    <property type="protein sequence ID" value="TBU58467.1"/>
    <property type="molecule type" value="Genomic_DNA"/>
</dbReference>